<dbReference type="EMBL" id="MVBM01000007">
    <property type="protein sequence ID" value="OOK68821.1"/>
    <property type="molecule type" value="Genomic_DNA"/>
</dbReference>
<dbReference type="Proteomes" id="UP000188532">
    <property type="component" value="Unassembled WGS sequence"/>
</dbReference>
<dbReference type="AlphaFoldDB" id="A0A1V3WR67"/>
<dbReference type="EMBL" id="MVBN01000007">
    <property type="protein sequence ID" value="OOK69587.1"/>
    <property type="molecule type" value="Genomic_DNA"/>
</dbReference>
<protein>
    <submittedName>
        <fullName evidence="2">Uncharacterized protein</fullName>
    </submittedName>
</protein>
<accession>A0A1V3WR67</accession>
<evidence type="ECO:0000313" key="3">
    <source>
        <dbReference type="EMBL" id="OOK69587.1"/>
    </source>
</evidence>
<gene>
    <name evidence="3" type="ORF">BZL29_5976</name>
    <name evidence="2" type="ORF">BZL30_6789</name>
</gene>
<feature type="region of interest" description="Disordered" evidence="1">
    <location>
        <begin position="1"/>
        <end position="49"/>
    </location>
</feature>
<name>A0A1V3WR67_MYCKA</name>
<evidence type="ECO:0000313" key="5">
    <source>
        <dbReference type="Proteomes" id="UP000189229"/>
    </source>
</evidence>
<proteinExistence type="predicted"/>
<organism evidence="2 5">
    <name type="scientific">Mycobacterium kansasii</name>
    <dbReference type="NCBI Taxonomy" id="1768"/>
    <lineage>
        <taxon>Bacteria</taxon>
        <taxon>Bacillati</taxon>
        <taxon>Actinomycetota</taxon>
        <taxon>Actinomycetes</taxon>
        <taxon>Mycobacteriales</taxon>
        <taxon>Mycobacteriaceae</taxon>
        <taxon>Mycobacterium</taxon>
    </lineage>
</organism>
<evidence type="ECO:0000313" key="4">
    <source>
        <dbReference type="Proteomes" id="UP000188532"/>
    </source>
</evidence>
<sequence length="49" mass="5062">MRTPNAPHGHGHPATSGAVAVKADDLGRGSPQRRGADIVAAQQPISRHN</sequence>
<reference evidence="4 5" key="1">
    <citation type="submission" date="2017-02" db="EMBL/GenBank/DDBJ databases">
        <title>Complete genome sequences of Mycobacterium kansasii strains isolated from rhesus macaques.</title>
        <authorList>
            <person name="Panda A."/>
            <person name="Nagaraj S."/>
            <person name="Zhao X."/>
            <person name="Tettelin H."/>
            <person name="Detolla L.J."/>
        </authorList>
    </citation>
    <scope>NUCLEOTIDE SEQUENCE [LARGE SCALE GENOMIC DNA]</scope>
    <source>
        <strain evidence="3 4">11-3469</strain>
        <strain evidence="2 5">11-3813</strain>
    </source>
</reference>
<evidence type="ECO:0000256" key="1">
    <source>
        <dbReference type="SAM" id="MobiDB-lite"/>
    </source>
</evidence>
<comment type="caution">
    <text evidence="2">The sequence shown here is derived from an EMBL/GenBank/DDBJ whole genome shotgun (WGS) entry which is preliminary data.</text>
</comment>
<dbReference type="Proteomes" id="UP000189229">
    <property type="component" value="Unassembled WGS sequence"/>
</dbReference>
<evidence type="ECO:0000313" key="2">
    <source>
        <dbReference type="EMBL" id="OOK68821.1"/>
    </source>
</evidence>